<feature type="domain" description="N-acetyltransferase" evidence="4">
    <location>
        <begin position="14"/>
        <end position="190"/>
    </location>
</feature>
<dbReference type="InterPro" id="IPR016181">
    <property type="entry name" value="Acyl_CoA_acyltransferase"/>
</dbReference>
<dbReference type="EMBL" id="JAAECE010000001">
    <property type="protein sequence ID" value="KAF1806869.1"/>
    <property type="molecule type" value="Genomic_DNA"/>
</dbReference>
<comment type="caution">
    <text evidence="5">The sequence shown here is derived from an EMBL/GenBank/DDBJ whole genome shotgun (WGS) entry which is preliminary data.</text>
</comment>
<dbReference type="InterPro" id="IPR000182">
    <property type="entry name" value="GNAT_dom"/>
</dbReference>
<evidence type="ECO:0000256" key="1">
    <source>
        <dbReference type="ARBA" id="ARBA00009342"/>
    </source>
</evidence>
<evidence type="ECO:0000313" key="5">
    <source>
        <dbReference type="EMBL" id="KAF1806869.1"/>
    </source>
</evidence>
<evidence type="ECO:0000256" key="2">
    <source>
        <dbReference type="ARBA" id="ARBA00022679"/>
    </source>
</evidence>
<dbReference type="InterPro" id="IPR039135">
    <property type="entry name" value="NAT9-like"/>
</dbReference>
<dbReference type="Proteomes" id="UP000469890">
    <property type="component" value="Unassembled WGS sequence"/>
</dbReference>
<evidence type="ECO:0000313" key="6">
    <source>
        <dbReference type="Proteomes" id="UP000469890"/>
    </source>
</evidence>
<dbReference type="PROSITE" id="PS51186">
    <property type="entry name" value="GNAT"/>
    <property type="match status" value="1"/>
</dbReference>
<keyword evidence="2" id="KW-0808">Transferase</keyword>
<dbReference type="PANTHER" id="PTHR13256:SF16">
    <property type="entry name" value="ALPHA_BETA-TUBULIN-N-ACETYLTRANSFERASE 9"/>
    <property type="match status" value="1"/>
</dbReference>
<sequence>MKLNENTVLIGEKVALVPYKPEHVPTYHEWMKSPFLQEMTASEPLTLQEEYDMQTSWHQDEEKLTFIITSLPNDDSRSLKDIPETEIKDNTVMIGDVNIFFNDQDQDPTFGEIEVMIAEPDYRRTGRGREALKIIMGYALQVIGLKTFHAKISLKNDPSINLFKSQFGYYETAVSTVFQEITLEWTLLEPSSTVKLDEYGNEIEAYGSKATPEQHSTVLSVHKDLMDYWNNHVKTGQYASF</sequence>
<organism evidence="5 6">
    <name type="scientific">Mucor circinelloides f. lusitanicus</name>
    <name type="common">Mucor racemosus var. lusitanicus</name>
    <dbReference type="NCBI Taxonomy" id="29924"/>
    <lineage>
        <taxon>Eukaryota</taxon>
        <taxon>Fungi</taxon>
        <taxon>Fungi incertae sedis</taxon>
        <taxon>Mucoromycota</taxon>
        <taxon>Mucoromycotina</taxon>
        <taxon>Mucoromycetes</taxon>
        <taxon>Mucorales</taxon>
        <taxon>Mucorineae</taxon>
        <taxon>Mucoraceae</taxon>
        <taxon>Mucor</taxon>
    </lineage>
</organism>
<gene>
    <name evidence="5" type="ORF">FB192DRAFT_1352746</name>
</gene>
<reference evidence="5 6" key="1">
    <citation type="submission" date="2019-09" db="EMBL/GenBank/DDBJ databases">
        <authorList>
            <consortium name="DOE Joint Genome Institute"/>
            <person name="Mondo S.J."/>
            <person name="Navarro-Mendoza M.I."/>
            <person name="Perez-Arques C."/>
            <person name="Panchal S."/>
            <person name="Nicolas F.E."/>
            <person name="Ganguly P."/>
            <person name="Pangilinan J."/>
            <person name="Grigoriev I."/>
            <person name="Heitman J."/>
            <person name="Sanya K."/>
            <person name="Garre V."/>
        </authorList>
    </citation>
    <scope>NUCLEOTIDE SEQUENCE [LARGE SCALE GENOMIC DNA]</scope>
    <source>
        <strain evidence="5 6">MU402</strain>
    </source>
</reference>
<proteinExistence type="inferred from homology"/>
<keyword evidence="3" id="KW-0012">Acyltransferase</keyword>
<evidence type="ECO:0000256" key="3">
    <source>
        <dbReference type="ARBA" id="ARBA00023315"/>
    </source>
</evidence>
<dbReference type="Gene3D" id="3.40.630.30">
    <property type="match status" value="1"/>
</dbReference>
<evidence type="ECO:0000259" key="4">
    <source>
        <dbReference type="PROSITE" id="PS51186"/>
    </source>
</evidence>
<protein>
    <submittedName>
        <fullName evidence="5">GNAT domain-containing protein</fullName>
    </submittedName>
</protein>
<accession>A0A8H4F6L1</accession>
<dbReference type="AlphaFoldDB" id="A0A8H4F6L1"/>
<dbReference type="Pfam" id="PF13302">
    <property type="entry name" value="Acetyltransf_3"/>
    <property type="match status" value="1"/>
</dbReference>
<dbReference type="PANTHER" id="PTHR13256">
    <property type="entry name" value="N-ACETYLTRANSFERASE 9"/>
    <property type="match status" value="1"/>
</dbReference>
<name>A0A8H4F6L1_MUCCL</name>
<comment type="similarity">
    <text evidence="1">Belongs to the acetyltransferase family. GNAT subfamily.</text>
</comment>
<dbReference type="SUPFAM" id="SSF55729">
    <property type="entry name" value="Acyl-CoA N-acyltransferases (Nat)"/>
    <property type="match status" value="1"/>
</dbReference>
<dbReference type="GO" id="GO:0008080">
    <property type="term" value="F:N-acetyltransferase activity"/>
    <property type="evidence" value="ECO:0007669"/>
    <property type="project" value="InterPro"/>
</dbReference>